<keyword evidence="1" id="KW-0732">Signal</keyword>
<feature type="signal peptide" evidence="1">
    <location>
        <begin position="1"/>
        <end position="18"/>
    </location>
</feature>
<gene>
    <name evidence="2" type="ORF">NUU61_002556</name>
</gene>
<dbReference type="EMBL" id="JAPMSZ010000004">
    <property type="protein sequence ID" value="KAJ5105209.1"/>
    <property type="molecule type" value="Genomic_DNA"/>
</dbReference>
<protein>
    <submittedName>
        <fullName evidence="2">Uncharacterized protein</fullName>
    </submittedName>
</protein>
<evidence type="ECO:0000313" key="2">
    <source>
        <dbReference type="EMBL" id="KAJ5105209.1"/>
    </source>
</evidence>
<evidence type="ECO:0000313" key="3">
    <source>
        <dbReference type="Proteomes" id="UP001141434"/>
    </source>
</evidence>
<dbReference type="RefSeq" id="XP_056514205.1">
    <property type="nucleotide sequence ID" value="XM_056653138.1"/>
</dbReference>
<reference evidence="2" key="2">
    <citation type="journal article" date="2023" name="IMA Fungus">
        <title>Comparative genomic study of the Penicillium genus elucidates a diverse pangenome and 15 lateral gene transfer events.</title>
        <authorList>
            <person name="Petersen C."/>
            <person name="Sorensen T."/>
            <person name="Nielsen M.R."/>
            <person name="Sondergaard T.E."/>
            <person name="Sorensen J.L."/>
            <person name="Fitzpatrick D.A."/>
            <person name="Frisvad J.C."/>
            <person name="Nielsen K.L."/>
        </authorList>
    </citation>
    <scope>NUCLEOTIDE SEQUENCE</scope>
    <source>
        <strain evidence="2">IBT 34128</strain>
    </source>
</reference>
<feature type="chain" id="PRO_5040900060" evidence="1">
    <location>
        <begin position="19"/>
        <end position="158"/>
    </location>
</feature>
<dbReference type="GeneID" id="81392306"/>
<evidence type="ECO:0000256" key="1">
    <source>
        <dbReference type="SAM" id="SignalP"/>
    </source>
</evidence>
<comment type="caution">
    <text evidence="2">The sequence shown here is derived from an EMBL/GenBank/DDBJ whole genome shotgun (WGS) entry which is preliminary data.</text>
</comment>
<dbReference type="Proteomes" id="UP001141434">
    <property type="component" value="Unassembled WGS sequence"/>
</dbReference>
<accession>A0A9W9KG30</accession>
<dbReference type="AlphaFoldDB" id="A0A9W9KG30"/>
<dbReference type="OrthoDB" id="4360921at2759"/>
<name>A0A9W9KG30_9EURO</name>
<keyword evidence="3" id="KW-1185">Reference proteome</keyword>
<sequence>MQLKLSAATALLATIALAVPVPTGQDSSCAQVMVKTLNTQLQGNNNPVEVGPKVVTGTRQTVATLTKTQPQSCQGKLSDEDQKQVCDAATKFINEDDTLVKPVTDKQDLLANIPLNAPIAAAYLQSVIEFAPNCGPQLTELIKNLDKVLSKLAGAYSN</sequence>
<proteinExistence type="predicted"/>
<reference evidence="2" key="1">
    <citation type="submission" date="2022-11" db="EMBL/GenBank/DDBJ databases">
        <authorList>
            <person name="Petersen C."/>
        </authorList>
    </citation>
    <scope>NUCLEOTIDE SEQUENCE</scope>
    <source>
        <strain evidence="2">IBT 34128</strain>
    </source>
</reference>
<organism evidence="2 3">
    <name type="scientific">Penicillium alfredii</name>
    <dbReference type="NCBI Taxonomy" id="1506179"/>
    <lineage>
        <taxon>Eukaryota</taxon>
        <taxon>Fungi</taxon>
        <taxon>Dikarya</taxon>
        <taxon>Ascomycota</taxon>
        <taxon>Pezizomycotina</taxon>
        <taxon>Eurotiomycetes</taxon>
        <taxon>Eurotiomycetidae</taxon>
        <taxon>Eurotiales</taxon>
        <taxon>Aspergillaceae</taxon>
        <taxon>Penicillium</taxon>
    </lineage>
</organism>